<dbReference type="Pfam" id="PF00582">
    <property type="entry name" value="Usp"/>
    <property type="match status" value="2"/>
</dbReference>
<sequence length="312" mass="32385">MTTHPATGAVVVGIDPDGSSDAALDWAADDAARRHRPLLLLAAPAPLYSDPMAGAIALLPATESLGPVLDRAAARVAERAPSVEVRRTTAYLAAASPAAPLTEVSRVADTVVVGSHGRGRLATLLMGSVSQSVAAGAGCPVVVVREAPRVLAPETPRHVVVGVDGSPVSAEAVGYAFAQADARGVALTVLHGWDPERTVPPPGPIETRWRAAAQEEDMLTWTAIAGWRERLPDVPVRVRVRQWSPVEALLAEADQAELLVVGSHGWGDVRGLLLGSVSQAVLRRSPVPVAVVRPRDTAQAGDGSRVQAVVAT</sequence>
<dbReference type="GO" id="GO:0005524">
    <property type="term" value="F:ATP binding"/>
    <property type="evidence" value="ECO:0007669"/>
    <property type="project" value="UniProtKB-KW"/>
</dbReference>
<dbReference type="SUPFAM" id="SSF52402">
    <property type="entry name" value="Adenine nucleotide alpha hydrolases-like"/>
    <property type="match status" value="2"/>
</dbReference>
<dbReference type="PANTHER" id="PTHR46268">
    <property type="entry name" value="STRESS RESPONSE PROTEIN NHAX"/>
    <property type="match status" value="1"/>
</dbReference>
<organism evidence="5 6">
    <name type="scientific">Lapillicoccus jejuensis</name>
    <dbReference type="NCBI Taxonomy" id="402171"/>
    <lineage>
        <taxon>Bacteria</taxon>
        <taxon>Bacillati</taxon>
        <taxon>Actinomycetota</taxon>
        <taxon>Actinomycetes</taxon>
        <taxon>Micrococcales</taxon>
        <taxon>Intrasporangiaceae</taxon>
        <taxon>Lapillicoccus</taxon>
    </lineage>
</organism>
<evidence type="ECO:0000313" key="6">
    <source>
        <dbReference type="Proteomes" id="UP000317893"/>
    </source>
</evidence>
<evidence type="ECO:0000259" key="4">
    <source>
        <dbReference type="Pfam" id="PF00582"/>
    </source>
</evidence>
<keyword evidence="3" id="KW-0067">ATP-binding</keyword>
<dbReference type="PRINTS" id="PR01438">
    <property type="entry name" value="UNVRSLSTRESS"/>
</dbReference>
<feature type="domain" description="UspA" evidence="4">
    <location>
        <begin position="10"/>
        <end position="145"/>
    </location>
</feature>
<keyword evidence="2" id="KW-0547">Nucleotide-binding</keyword>
<gene>
    <name evidence="5" type="ORF">FB458_1016</name>
</gene>
<dbReference type="PANTHER" id="PTHR46268:SF27">
    <property type="entry name" value="UNIVERSAL STRESS PROTEIN RV2623"/>
    <property type="match status" value="1"/>
</dbReference>
<evidence type="ECO:0000256" key="2">
    <source>
        <dbReference type="ARBA" id="ARBA00022741"/>
    </source>
</evidence>
<dbReference type="InterPro" id="IPR006016">
    <property type="entry name" value="UspA"/>
</dbReference>
<proteinExistence type="inferred from homology"/>
<dbReference type="InterPro" id="IPR006015">
    <property type="entry name" value="Universal_stress_UspA"/>
</dbReference>
<reference evidence="5 6" key="1">
    <citation type="submission" date="2019-06" db="EMBL/GenBank/DDBJ databases">
        <title>Sequencing the genomes of 1000 actinobacteria strains.</title>
        <authorList>
            <person name="Klenk H.-P."/>
        </authorList>
    </citation>
    <scope>NUCLEOTIDE SEQUENCE [LARGE SCALE GENOMIC DNA]</scope>
    <source>
        <strain evidence="5 6">DSM 18607</strain>
    </source>
</reference>
<feature type="domain" description="UspA" evidence="4">
    <location>
        <begin position="157"/>
        <end position="293"/>
    </location>
</feature>
<comment type="caution">
    <text evidence="5">The sequence shown here is derived from an EMBL/GenBank/DDBJ whole genome shotgun (WGS) entry which is preliminary data.</text>
</comment>
<dbReference type="RefSeq" id="WP_141847303.1">
    <property type="nucleotide sequence ID" value="NZ_VFMN01000001.1"/>
</dbReference>
<keyword evidence="6" id="KW-1185">Reference proteome</keyword>
<dbReference type="Proteomes" id="UP000317893">
    <property type="component" value="Unassembled WGS sequence"/>
</dbReference>
<evidence type="ECO:0000256" key="3">
    <source>
        <dbReference type="ARBA" id="ARBA00022840"/>
    </source>
</evidence>
<accession>A0A542DYE1</accession>
<dbReference type="EMBL" id="VFMN01000001">
    <property type="protein sequence ID" value="TQJ07944.1"/>
    <property type="molecule type" value="Genomic_DNA"/>
</dbReference>
<dbReference type="Gene3D" id="3.40.50.620">
    <property type="entry name" value="HUPs"/>
    <property type="match status" value="2"/>
</dbReference>
<dbReference type="AlphaFoldDB" id="A0A542DYE1"/>
<name>A0A542DYE1_9MICO</name>
<comment type="similarity">
    <text evidence="1">Belongs to the universal stress protein A family.</text>
</comment>
<evidence type="ECO:0000313" key="5">
    <source>
        <dbReference type="EMBL" id="TQJ07944.1"/>
    </source>
</evidence>
<evidence type="ECO:0000256" key="1">
    <source>
        <dbReference type="ARBA" id="ARBA00008791"/>
    </source>
</evidence>
<dbReference type="InterPro" id="IPR014729">
    <property type="entry name" value="Rossmann-like_a/b/a_fold"/>
</dbReference>
<protein>
    <submittedName>
        <fullName evidence="5">Nucleotide-binding universal stress UspA family protein</fullName>
    </submittedName>
</protein>
<dbReference type="OrthoDB" id="267918at2"/>